<dbReference type="RefSeq" id="WP_142034383.1">
    <property type="nucleotide sequence ID" value="NZ_JBHTGS010000002.1"/>
</dbReference>
<dbReference type="AlphaFoldDB" id="A0A543AQQ0"/>
<comment type="caution">
    <text evidence="1">The sequence shown here is derived from an EMBL/GenBank/DDBJ whole genome shotgun (WGS) entry which is preliminary data.</text>
</comment>
<evidence type="ECO:0000313" key="2">
    <source>
        <dbReference type="Proteomes" id="UP000317043"/>
    </source>
</evidence>
<evidence type="ECO:0008006" key="3">
    <source>
        <dbReference type="Google" id="ProtNLM"/>
    </source>
</evidence>
<organism evidence="1 2">
    <name type="scientific">Stackebrandtia endophytica</name>
    <dbReference type="NCBI Taxonomy" id="1496996"/>
    <lineage>
        <taxon>Bacteria</taxon>
        <taxon>Bacillati</taxon>
        <taxon>Actinomycetota</taxon>
        <taxon>Actinomycetes</taxon>
        <taxon>Glycomycetales</taxon>
        <taxon>Glycomycetaceae</taxon>
        <taxon>Stackebrandtia</taxon>
    </lineage>
</organism>
<dbReference type="EMBL" id="VFOW01000001">
    <property type="protein sequence ID" value="TQL74917.1"/>
    <property type="molecule type" value="Genomic_DNA"/>
</dbReference>
<proteinExistence type="predicted"/>
<keyword evidence="2" id="KW-1185">Reference proteome</keyword>
<protein>
    <recommendedName>
        <fullName evidence="3">PIN domain-containing protein</fullName>
    </recommendedName>
</protein>
<accession>A0A543AQQ0</accession>
<dbReference type="InParanoid" id="A0A543AQQ0"/>
<evidence type="ECO:0000313" key="1">
    <source>
        <dbReference type="EMBL" id="TQL74917.1"/>
    </source>
</evidence>
<name>A0A543AQQ0_9ACTN</name>
<dbReference type="OrthoDB" id="3427309at2"/>
<dbReference type="Proteomes" id="UP000317043">
    <property type="component" value="Unassembled WGS sequence"/>
</dbReference>
<reference evidence="1 2" key="1">
    <citation type="submission" date="2019-06" db="EMBL/GenBank/DDBJ databases">
        <title>Sequencing the genomes of 1000 actinobacteria strains.</title>
        <authorList>
            <person name="Klenk H.-P."/>
        </authorList>
    </citation>
    <scope>NUCLEOTIDE SEQUENCE [LARGE SCALE GENOMIC DNA]</scope>
    <source>
        <strain evidence="1 2">DSM 45928</strain>
    </source>
</reference>
<gene>
    <name evidence="1" type="ORF">FB566_0407</name>
</gene>
<sequence>MIGGRILDSSALTGFAASLPYPQAVVWTAAEQGIVLAVPACALAEAWSKAPRRDRDALKVLRSLPVTVVLDLDQHAAHDVGLMLSRSQQHGKLSAGHVTWCAQRRRGWPVVTGDPNTLLAMDSTLEIDRLP</sequence>